<keyword evidence="1" id="KW-0472">Membrane</keyword>
<name>A0A5N6S142_9BIFI</name>
<keyword evidence="3" id="KW-1185">Reference proteome</keyword>
<dbReference type="RefSeq" id="WP_152580203.1">
    <property type="nucleotide sequence ID" value="NZ_QDAG01000002.1"/>
</dbReference>
<gene>
    <name evidence="2" type="ORF">DDE84_02675</name>
</gene>
<dbReference type="OrthoDB" id="3238410at2"/>
<feature type="transmembrane region" description="Helical" evidence="1">
    <location>
        <begin position="93"/>
        <end position="112"/>
    </location>
</feature>
<sequence>MDETVTETKEHRLGDLSVRYYGPALEINHSLNARVLAPALLDLADAIEAAKSEVSPDSEIELRVEATEVGSFDLMMFLQAVGQFSTTAPGQGLAYLTAIGGVGFLTILIGAFKFVSNRFKQGEGTIEKKEPAEDDGTTFTDEKVTVKYPDGQTVTYFRTSIRIANNRRFVNSTGKALAGPSGQDGVDGAELAGAGELINVDQRTARTMADWTPEENIVRQTDTELTVQPLDAHFEPGKKWHVTVGGETKYTVDIEDEEFLQSIENGKRIGKKDIFVVMLHTVSSIGKDGKLKSRHTITKVRKHIPVEETEQGEFEFHE</sequence>
<evidence type="ECO:0000313" key="3">
    <source>
        <dbReference type="Proteomes" id="UP000325415"/>
    </source>
</evidence>
<dbReference type="GeneID" id="78126597"/>
<dbReference type="EMBL" id="QDAG01000002">
    <property type="protein sequence ID" value="KAE8129721.1"/>
    <property type="molecule type" value="Genomic_DNA"/>
</dbReference>
<evidence type="ECO:0000313" key="2">
    <source>
        <dbReference type="EMBL" id="KAE8129721.1"/>
    </source>
</evidence>
<keyword evidence="1" id="KW-0812">Transmembrane</keyword>
<reference evidence="2 3" key="1">
    <citation type="submission" date="2018-04" db="EMBL/GenBank/DDBJ databases">
        <authorList>
            <person name="Eckel V.P."/>
            <person name="Vogel R.F."/>
        </authorList>
    </citation>
    <scope>NUCLEOTIDE SEQUENCE [LARGE SCALE GENOMIC DNA]</scope>
    <source>
        <strain evidence="3">TMW 2.1764</strain>
    </source>
</reference>
<keyword evidence="1" id="KW-1133">Transmembrane helix</keyword>
<proteinExistence type="predicted"/>
<evidence type="ECO:0000256" key="1">
    <source>
        <dbReference type="SAM" id="Phobius"/>
    </source>
</evidence>
<dbReference type="AlphaFoldDB" id="A0A5N6S142"/>
<protein>
    <submittedName>
        <fullName evidence="2">Uncharacterized protein</fullName>
    </submittedName>
</protein>
<accession>A0A5N6S142</accession>
<comment type="caution">
    <text evidence="2">The sequence shown here is derived from an EMBL/GenBank/DDBJ whole genome shotgun (WGS) entry which is preliminary data.</text>
</comment>
<organism evidence="2 3">
    <name type="scientific">Bifidobacterium tibiigranuli</name>
    <dbReference type="NCBI Taxonomy" id="2172043"/>
    <lineage>
        <taxon>Bacteria</taxon>
        <taxon>Bacillati</taxon>
        <taxon>Actinomycetota</taxon>
        <taxon>Actinomycetes</taxon>
        <taxon>Bifidobacteriales</taxon>
        <taxon>Bifidobacteriaceae</taxon>
        <taxon>Bifidobacterium</taxon>
    </lineage>
</organism>
<dbReference type="Proteomes" id="UP000325415">
    <property type="component" value="Unassembled WGS sequence"/>
</dbReference>